<evidence type="ECO:0000313" key="2">
    <source>
        <dbReference type="EMBL" id="PAV83476.1"/>
    </source>
</evidence>
<proteinExistence type="predicted"/>
<gene>
    <name evidence="2" type="ORF">WR25_12352</name>
</gene>
<dbReference type="EMBL" id="LIAE01006960">
    <property type="protein sequence ID" value="PAV83476.1"/>
    <property type="molecule type" value="Genomic_DNA"/>
</dbReference>
<dbReference type="SUPFAM" id="SSF56436">
    <property type="entry name" value="C-type lectin-like"/>
    <property type="match status" value="1"/>
</dbReference>
<dbReference type="AlphaFoldDB" id="A0A2A2LB62"/>
<keyword evidence="3" id="KW-1185">Reference proteome</keyword>
<accession>A0A2A2LB62</accession>
<comment type="caution">
    <text evidence="2">The sequence shown here is derived from an EMBL/GenBank/DDBJ whole genome shotgun (WGS) entry which is preliminary data.</text>
</comment>
<evidence type="ECO:0000313" key="3">
    <source>
        <dbReference type="Proteomes" id="UP000218231"/>
    </source>
</evidence>
<protein>
    <submittedName>
        <fullName evidence="2">Uncharacterized protein</fullName>
    </submittedName>
</protein>
<dbReference type="InterPro" id="IPR016187">
    <property type="entry name" value="CTDL_fold"/>
</dbReference>
<evidence type="ECO:0000256" key="1">
    <source>
        <dbReference type="SAM" id="MobiDB-lite"/>
    </source>
</evidence>
<dbReference type="Proteomes" id="UP000218231">
    <property type="component" value="Unassembled WGS sequence"/>
</dbReference>
<organism evidence="2 3">
    <name type="scientific">Diploscapter pachys</name>
    <dbReference type="NCBI Taxonomy" id="2018661"/>
    <lineage>
        <taxon>Eukaryota</taxon>
        <taxon>Metazoa</taxon>
        <taxon>Ecdysozoa</taxon>
        <taxon>Nematoda</taxon>
        <taxon>Chromadorea</taxon>
        <taxon>Rhabditida</taxon>
        <taxon>Rhabditina</taxon>
        <taxon>Rhabditomorpha</taxon>
        <taxon>Rhabditoidea</taxon>
        <taxon>Rhabditidae</taxon>
        <taxon>Diploscapter</taxon>
    </lineage>
</organism>
<feature type="region of interest" description="Disordered" evidence="1">
    <location>
        <begin position="1"/>
        <end position="65"/>
    </location>
</feature>
<sequence length="159" mass="16877">MDLPPVSSTTVTSSQTTTKKSPTTETTTTSTTTPTTSTTTPTTSTTTTTTSTTTTTTSTTTPTTTSCKLGCHSLYPTAHPPIMESMAQNDALVAMYGNGFWLGIIRYPAGNTVMSITGFVSSVDGSPVTYGQFTTGGRRYESYMERCELRLAGIRCMSK</sequence>
<name>A0A2A2LB62_9BILA</name>
<reference evidence="2 3" key="1">
    <citation type="journal article" date="2017" name="Curr. Biol.">
        <title>Genome architecture and evolution of a unichromosomal asexual nematode.</title>
        <authorList>
            <person name="Fradin H."/>
            <person name="Zegar C."/>
            <person name="Gutwein M."/>
            <person name="Lucas J."/>
            <person name="Kovtun M."/>
            <person name="Corcoran D."/>
            <person name="Baugh L.R."/>
            <person name="Kiontke K."/>
            <person name="Gunsalus K."/>
            <person name="Fitch D.H."/>
            <person name="Piano F."/>
        </authorList>
    </citation>
    <scope>NUCLEOTIDE SEQUENCE [LARGE SCALE GENOMIC DNA]</scope>
    <source>
        <strain evidence="2">PF1309</strain>
    </source>
</reference>